<organism evidence="11 12">
    <name type="scientific">Phaseolus coccineus</name>
    <name type="common">Scarlet runner bean</name>
    <name type="synonym">Phaseolus multiflorus</name>
    <dbReference type="NCBI Taxonomy" id="3886"/>
    <lineage>
        <taxon>Eukaryota</taxon>
        <taxon>Viridiplantae</taxon>
        <taxon>Streptophyta</taxon>
        <taxon>Embryophyta</taxon>
        <taxon>Tracheophyta</taxon>
        <taxon>Spermatophyta</taxon>
        <taxon>Magnoliopsida</taxon>
        <taxon>eudicotyledons</taxon>
        <taxon>Gunneridae</taxon>
        <taxon>Pentapetalae</taxon>
        <taxon>rosids</taxon>
        <taxon>fabids</taxon>
        <taxon>Fabales</taxon>
        <taxon>Fabaceae</taxon>
        <taxon>Papilionoideae</taxon>
        <taxon>50 kb inversion clade</taxon>
        <taxon>NPAAA clade</taxon>
        <taxon>indigoferoid/millettioid clade</taxon>
        <taxon>Phaseoleae</taxon>
        <taxon>Phaseolus</taxon>
    </lineage>
</organism>
<name>A0AAN9LWF5_PHACN</name>
<accession>A0AAN9LWF5</accession>
<dbReference type="CDD" id="cd08378">
    <property type="entry name" value="C2B_MCTP_PRT_plant"/>
    <property type="match status" value="1"/>
</dbReference>
<evidence type="ECO:0000256" key="6">
    <source>
        <dbReference type="ARBA" id="ARBA00022989"/>
    </source>
</evidence>
<feature type="region of interest" description="Disordered" evidence="8">
    <location>
        <begin position="132"/>
        <end position="196"/>
    </location>
</feature>
<evidence type="ECO:0000256" key="3">
    <source>
        <dbReference type="ARBA" id="ARBA00022692"/>
    </source>
</evidence>
<feature type="transmembrane region" description="Helical" evidence="9">
    <location>
        <begin position="956"/>
        <end position="985"/>
    </location>
</feature>
<feature type="domain" description="C2" evidence="10">
    <location>
        <begin position="422"/>
        <end position="546"/>
    </location>
</feature>
<dbReference type="InterPro" id="IPR035892">
    <property type="entry name" value="C2_domain_sf"/>
</dbReference>
<keyword evidence="12" id="KW-1185">Reference proteome</keyword>
<keyword evidence="6 9" id="KW-1133">Transmembrane helix</keyword>
<dbReference type="Pfam" id="PF08372">
    <property type="entry name" value="PRT_C"/>
    <property type="match status" value="1"/>
</dbReference>
<protein>
    <recommendedName>
        <fullName evidence="10">C2 domain-containing protein</fullName>
    </recommendedName>
</protein>
<dbReference type="PANTHER" id="PTHR31425:SF22">
    <property type="entry name" value="MULTIPLE C2 DOMAIN AND TRANSMEMBRANE REGION PROTEIN 6"/>
    <property type="match status" value="1"/>
</dbReference>
<evidence type="ECO:0000313" key="12">
    <source>
        <dbReference type="Proteomes" id="UP001374584"/>
    </source>
</evidence>
<dbReference type="PANTHER" id="PTHR31425">
    <property type="entry name" value="PHOSPHORIBOSYLANTHRANILATE TRANSFERASE ISOFORM 1"/>
    <property type="match status" value="1"/>
</dbReference>
<proteinExistence type="inferred from homology"/>
<dbReference type="SUPFAM" id="SSF49562">
    <property type="entry name" value="C2 domain (Calcium/lipid-binding domain, CaLB)"/>
    <property type="match status" value="4"/>
</dbReference>
<evidence type="ECO:0000256" key="2">
    <source>
        <dbReference type="ARBA" id="ARBA00007923"/>
    </source>
</evidence>
<feature type="transmembrane region" description="Helical" evidence="9">
    <location>
        <begin position="845"/>
        <end position="873"/>
    </location>
</feature>
<comment type="subcellular location">
    <subcellularLocation>
        <location evidence="1">Membrane</location>
        <topology evidence="1">Multi-pass membrane protein</topology>
    </subcellularLocation>
</comment>
<feature type="domain" description="C2" evidence="10">
    <location>
        <begin position="1"/>
        <end position="110"/>
    </location>
</feature>
<evidence type="ECO:0000256" key="1">
    <source>
        <dbReference type="ARBA" id="ARBA00004141"/>
    </source>
</evidence>
<keyword evidence="7 9" id="KW-0472">Membrane</keyword>
<evidence type="ECO:0000313" key="11">
    <source>
        <dbReference type="EMBL" id="KAK7341032.1"/>
    </source>
</evidence>
<dbReference type="CDD" id="cd04019">
    <property type="entry name" value="C2C_MCTP_PRT_plant"/>
    <property type="match status" value="1"/>
</dbReference>
<evidence type="ECO:0000259" key="10">
    <source>
        <dbReference type="PROSITE" id="PS50004"/>
    </source>
</evidence>
<evidence type="ECO:0000256" key="9">
    <source>
        <dbReference type="SAM" id="Phobius"/>
    </source>
</evidence>
<dbReference type="Pfam" id="PF00168">
    <property type="entry name" value="C2"/>
    <property type="match status" value="4"/>
</dbReference>
<feature type="compositionally biased region" description="Basic and acidic residues" evidence="8">
    <location>
        <begin position="182"/>
        <end position="196"/>
    </location>
</feature>
<comment type="caution">
    <text evidence="11">The sequence shown here is derived from an EMBL/GenBank/DDBJ whole genome shotgun (WGS) entry which is preliminary data.</text>
</comment>
<evidence type="ECO:0000256" key="4">
    <source>
        <dbReference type="ARBA" id="ARBA00022737"/>
    </source>
</evidence>
<dbReference type="InterPro" id="IPR047258">
    <property type="entry name" value="C2C_MCTP_PRT_plant"/>
</dbReference>
<dbReference type="GO" id="GO:0016020">
    <property type="term" value="C:membrane"/>
    <property type="evidence" value="ECO:0007669"/>
    <property type="project" value="UniProtKB-SubCell"/>
</dbReference>
<dbReference type="Gene3D" id="2.60.40.150">
    <property type="entry name" value="C2 domain"/>
    <property type="match status" value="4"/>
</dbReference>
<dbReference type="Proteomes" id="UP001374584">
    <property type="component" value="Unassembled WGS sequence"/>
</dbReference>
<dbReference type="FunFam" id="2.60.40.150:FF:000128">
    <property type="entry name" value="C2 domain-containing protein"/>
    <property type="match status" value="1"/>
</dbReference>
<dbReference type="FunFam" id="2.60.40.150:FF:000090">
    <property type="entry name" value="C2 domain-containing protein"/>
    <property type="match status" value="1"/>
</dbReference>
<dbReference type="EMBL" id="JAYMYR010000009">
    <property type="protein sequence ID" value="KAK7341032.1"/>
    <property type="molecule type" value="Genomic_DNA"/>
</dbReference>
<dbReference type="InterPro" id="IPR013583">
    <property type="entry name" value="MCTP_C"/>
</dbReference>
<evidence type="ECO:0000256" key="8">
    <source>
        <dbReference type="SAM" id="MobiDB-lite"/>
    </source>
</evidence>
<sequence>MNKLVVEVVDASDLMPKDGEGSANPFVEVKFDEQQHSTEKKHKDLNPNWNQKLVFHINNPRDLAQKTIEVVVYNHNDRNHNNFLGRVRLSGASIPLSESQARVERYPLEKRGLFSNIRGDIALKCYALHDPLPPPQPLDASDDPAAAEQHRPPPPPEEDQHTPLQEINPNMVVDEESVVGEGEEKKKKMKKKEKEVRTFHSIPAAAAAPKAQSQFQAAVETVRRADFAKAGPPNVMLMQIPKQNPHYGLEETSPPLAARLRYRVGDKISTTYDLVEQMHYLYVNVVKARDLPVMDISGSLDPYVEVKLGNYKGRTKHLDKNQNPVWKQIFAFSKERLQSNLLEVTVKDKDIGKDDFVGRVLFDLTEVPLRVPPDSPLAPQWYRLEDKKGQKVHNNGEIMLAVWMGTQADESFPEAWHSDAHNVSHSNLANTRSKVYFSPKLFYLRVQVIEAQDLVPSDKGRAPDAVVRVQLGNQMRFTRPSQLRSTNPVWNDELMFVAAEPFEDFIIVTVEDKVGPSAEILGREIISVRSIPPRHETSKLPDSRWFNLHRPSAVGEEETEKKKEKFSSKIHLRMCLEAGYHVLDESTPFSSDLQPSSKHLRKKNIGILELGILSARNLVPLKGREGRSTDAYCVAKYGNKWVRTRTLLDTLSPRWNEQYTWEVYDPCTVITIGVFDNHHINGSSDARDQRIGKVRIRLSTLETDRVYTHFYPLLVLQPNGLKKNGELHLAVRFTCTAWVNMVAQYGRPLLPKMHYVQPIPVRHIDWLRHQAMQIVAARLSRAEPPLRRETVEYMLDVDYHMWSLRRSKANFGRIMSILKGVTAVCKWFDDICTWRNTITTCIVHVLFLILVCYPELILPTIFLYLFVIGIWNYRFRPRQPPHMDARLSQAENAHPDELDEEFDTFPSTKPSDIVRMRYDRLRSVAGRVQTVVGDLATQGERAQAILNWRDSRATSIFIIFSLIWAVFIYITPFQVVAILVGLYMLRHPRFRSKMPSVPVNFFKRLPSRSDTLI</sequence>
<dbReference type="AlphaFoldDB" id="A0AAN9LWF5"/>
<feature type="domain" description="C2" evidence="10">
    <location>
        <begin position="589"/>
        <end position="711"/>
    </location>
</feature>
<keyword evidence="4" id="KW-0677">Repeat</keyword>
<dbReference type="InterPro" id="IPR000008">
    <property type="entry name" value="C2_dom"/>
</dbReference>
<dbReference type="InterPro" id="IPR047255">
    <property type="entry name" value="C2D_MCTP_PRT_plant"/>
</dbReference>
<evidence type="ECO:0000256" key="5">
    <source>
        <dbReference type="ARBA" id="ARBA00022837"/>
    </source>
</evidence>
<keyword evidence="5" id="KW-0106">Calcium</keyword>
<dbReference type="InterPro" id="IPR047257">
    <property type="entry name" value="C2B_MCTP_PRT_plant"/>
</dbReference>
<dbReference type="InterPro" id="IPR047259">
    <property type="entry name" value="QUIRKY-like"/>
</dbReference>
<gene>
    <name evidence="11" type="ORF">VNO80_23956</name>
</gene>
<dbReference type="SMART" id="SM00239">
    <property type="entry name" value="C2"/>
    <property type="match status" value="4"/>
</dbReference>
<comment type="similarity">
    <text evidence="2">Belongs to the MCTP family.</text>
</comment>
<keyword evidence="3 9" id="KW-0812">Transmembrane</keyword>
<dbReference type="CDD" id="cd08379">
    <property type="entry name" value="C2D_MCTP_PRT_plant"/>
    <property type="match status" value="1"/>
</dbReference>
<dbReference type="PROSITE" id="PS50004">
    <property type="entry name" value="C2"/>
    <property type="match status" value="4"/>
</dbReference>
<evidence type="ECO:0000256" key="7">
    <source>
        <dbReference type="ARBA" id="ARBA00023136"/>
    </source>
</evidence>
<reference evidence="11 12" key="1">
    <citation type="submission" date="2024-01" db="EMBL/GenBank/DDBJ databases">
        <title>The genomes of 5 underutilized Papilionoideae crops provide insights into root nodulation and disease resistanc.</title>
        <authorList>
            <person name="Jiang F."/>
        </authorList>
    </citation>
    <scope>NUCLEOTIDE SEQUENCE [LARGE SCALE GENOMIC DNA]</scope>
    <source>
        <strain evidence="11">JINMINGXINNONG_FW02</strain>
        <tissue evidence="11">Leaves</tissue>
    </source>
</reference>
<feature type="domain" description="C2" evidence="10">
    <location>
        <begin position="262"/>
        <end position="382"/>
    </location>
</feature>